<proteinExistence type="predicted"/>
<evidence type="ECO:0000313" key="3">
    <source>
        <dbReference type="Proteomes" id="UP001054837"/>
    </source>
</evidence>
<protein>
    <submittedName>
        <fullName evidence="2">Uncharacterized protein</fullName>
    </submittedName>
</protein>
<sequence>MPGRKYYIQITLKSTHKIYQKGKQDLKTHNNSHQERPTLLTVTQPTLHKQKNNTRTIKTAEKRQKPTRKLAINGVTSKNPNNTSPICTSSTKQREGQKEVGQMSLSQKTGGATKIFRRKN</sequence>
<reference evidence="2 3" key="1">
    <citation type="submission" date="2021-06" db="EMBL/GenBank/DDBJ databases">
        <title>Caerostris darwini draft genome.</title>
        <authorList>
            <person name="Kono N."/>
            <person name="Arakawa K."/>
        </authorList>
    </citation>
    <scope>NUCLEOTIDE SEQUENCE [LARGE SCALE GENOMIC DNA]</scope>
</reference>
<dbReference type="EMBL" id="BPLQ01012873">
    <property type="protein sequence ID" value="GIY68459.1"/>
    <property type="molecule type" value="Genomic_DNA"/>
</dbReference>
<keyword evidence="3" id="KW-1185">Reference proteome</keyword>
<feature type="compositionally biased region" description="Polar residues" evidence="1">
    <location>
        <begin position="48"/>
        <end position="57"/>
    </location>
</feature>
<evidence type="ECO:0000256" key="1">
    <source>
        <dbReference type="SAM" id="MobiDB-lite"/>
    </source>
</evidence>
<feature type="region of interest" description="Disordered" evidence="1">
    <location>
        <begin position="72"/>
        <end position="120"/>
    </location>
</feature>
<accession>A0AAV4VEZ9</accession>
<name>A0AAV4VEZ9_9ARAC</name>
<gene>
    <name evidence="2" type="ORF">CDAR_112071</name>
</gene>
<feature type="compositionally biased region" description="Polar residues" evidence="1">
    <location>
        <begin position="74"/>
        <end position="91"/>
    </location>
</feature>
<dbReference type="Proteomes" id="UP001054837">
    <property type="component" value="Unassembled WGS sequence"/>
</dbReference>
<feature type="region of interest" description="Disordered" evidence="1">
    <location>
        <begin position="48"/>
        <end position="67"/>
    </location>
</feature>
<comment type="caution">
    <text evidence="2">The sequence shown here is derived from an EMBL/GenBank/DDBJ whole genome shotgun (WGS) entry which is preliminary data.</text>
</comment>
<evidence type="ECO:0000313" key="2">
    <source>
        <dbReference type="EMBL" id="GIY68459.1"/>
    </source>
</evidence>
<dbReference type="AlphaFoldDB" id="A0AAV4VEZ9"/>
<organism evidence="2 3">
    <name type="scientific">Caerostris darwini</name>
    <dbReference type="NCBI Taxonomy" id="1538125"/>
    <lineage>
        <taxon>Eukaryota</taxon>
        <taxon>Metazoa</taxon>
        <taxon>Ecdysozoa</taxon>
        <taxon>Arthropoda</taxon>
        <taxon>Chelicerata</taxon>
        <taxon>Arachnida</taxon>
        <taxon>Araneae</taxon>
        <taxon>Araneomorphae</taxon>
        <taxon>Entelegynae</taxon>
        <taxon>Araneoidea</taxon>
        <taxon>Araneidae</taxon>
        <taxon>Caerostris</taxon>
    </lineage>
</organism>